<protein>
    <recommendedName>
        <fullName evidence="3">Minor tail protein</fullName>
    </recommendedName>
</protein>
<sequence>MIDPIPEWLQQTPNLESLHNLPDVPWGGWNPKNVPLPSLPELGEIAKFFIDAFLGWVAKALGAIEILGWKPFEWLVEWRQNLDAILADVKDWPLIGDLIEAITGVEDGDLNDLGTFFLNVRNFLASINFLDPAFNPITAVTQFVNLMLLPLNIFANLVGGLLNGAWIPGLDASKIVTGLFSIGRINGLQVKLDDLDTTIAAIPGAQGLIDKICNALGVSGTGHTVTDVYNALFHIPGPNIGSPIGAINVPGIDASKIISGSIAQTFLNIVSIPGSIVAGLLSGKNIPILDQTKVDGLGAIAANASAAQGNWTSWLSGGSWADINASVADFLGTKETANTADATATTAHATAWGTITRIYNNLGGNNAESATQAQADGVLAGAAALLSRHSAQISDLLSRGDVNGFREVVTFRQPETAVFDVAGNYTPTLPMWFNHATDSLDVPVLGGGGGGGGGLTDSSGAGTDTVFRVAGVAKATGVGGASVGSGTGSHPKGWGPGNRMLNDILYEGGGEAPVGAKGRSPGGGGGAGDWFSVQGKGGNAGSWGTVTLGPGAATGALSLTVGAGGAGTATGFGAADGADGCAWLRAQAGMPAAFTSMGTLLLPTYKLNTGVALTDAMTAAATWSRVPPNGASGGHILIIRANSAFTSYVYLWVKTVSGVTNYELGRVSSGTKSAWKTGTLGDAVPFNAFSLTSDDGYIYTISVNGTPFDSYNDTTHASSLGASYRSGGWGSSDSASPGSIIQFGFLDTGTPSRITSNTIATSQGTSSAAYVDLATVGPSVTIVVPPSGEVVVDISAEMATTALTAQTGFVGIAVSGANTMAAADTRCARGTWAGASGLGGTLSNRFHYTGLTRLTPGTTTFKAVYKSSSGTVNFANRNIIVKPEP</sequence>
<evidence type="ECO:0008006" key="3">
    <source>
        <dbReference type="Google" id="ProtNLM"/>
    </source>
</evidence>
<comment type="caution">
    <text evidence="1">The sequence shown here is derived from an EMBL/GenBank/DDBJ whole genome shotgun (WGS) entry which is preliminary data.</text>
</comment>
<dbReference type="Proteomes" id="UP001160130">
    <property type="component" value="Unassembled WGS sequence"/>
</dbReference>
<keyword evidence="2" id="KW-1185">Reference proteome</keyword>
<proteinExistence type="predicted"/>
<accession>A0ABT6L8A1</accession>
<evidence type="ECO:0000313" key="2">
    <source>
        <dbReference type="Proteomes" id="UP001160130"/>
    </source>
</evidence>
<evidence type="ECO:0000313" key="1">
    <source>
        <dbReference type="EMBL" id="MDH6199176.1"/>
    </source>
</evidence>
<dbReference type="EMBL" id="JARXVE010000016">
    <property type="protein sequence ID" value="MDH6199176.1"/>
    <property type="molecule type" value="Genomic_DNA"/>
</dbReference>
<gene>
    <name evidence="1" type="ORF">M2272_005844</name>
</gene>
<reference evidence="1 2" key="1">
    <citation type="submission" date="2023-04" db="EMBL/GenBank/DDBJ databases">
        <title>Forest soil microbial communities from Buena Vista Peninsula, Colon Province, Panama.</title>
        <authorList>
            <person name="Bouskill N."/>
        </authorList>
    </citation>
    <scope>NUCLEOTIDE SEQUENCE [LARGE SCALE GENOMIC DNA]</scope>
    <source>
        <strain evidence="1 2">AC80</strain>
    </source>
</reference>
<name>A0ABT6L8A1_9MYCO</name>
<organism evidence="1 2">
    <name type="scientific">Mycolicibacterium frederiksbergense</name>
    <dbReference type="NCBI Taxonomy" id="117567"/>
    <lineage>
        <taxon>Bacteria</taxon>
        <taxon>Bacillati</taxon>
        <taxon>Actinomycetota</taxon>
        <taxon>Actinomycetes</taxon>
        <taxon>Mycobacteriales</taxon>
        <taxon>Mycobacteriaceae</taxon>
        <taxon>Mycolicibacterium</taxon>
    </lineage>
</organism>